<dbReference type="EC" id="3.1.2.-" evidence="3"/>
<dbReference type="PANTHER" id="PTHR42856">
    <property type="entry name" value="ACYL-COENZYME A THIOESTERASE PAAI"/>
    <property type="match status" value="1"/>
</dbReference>
<evidence type="ECO:0000256" key="1">
    <source>
        <dbReference type="ARBA" id="ARBA00022801"/>
    </source>
</evidence>
<evidence type="ECO:0000313" key="4">
    <source>
        <dbReference type="Proteomes" id="UP001596395"/>
    </source>
</evidence>
<organism evidence="3 4">
    <name type="scientific">Halorubellus litoreus</name>
    <dbReference type="NCBI Taxonomy" id="755308"/>
    <lineage>
        <taxon>Archaea</taxon>
        <taxon>Methanobacteriati</taxon>
        <taxon>Methanobacteriota</taxon>
        <taxon>Stenosarchaea group</taxon>
        <taxon>Halobacteria</taxon>
        <taxon>Halobacteriales</taxon>
        <taxon>Halorubellaceae</taxon>
        <taxon>Halorubellus</taxon>
    </lineage>
</organism>
<evidence type="ECO:0000313" key="3">
    <source>
        <dbReference type="EMBL" id="MFC6954652.1"/>
    </source>
</evidence>
<dbReference type="Pfam" id="PF03061">
    <property type="entry name" value="4HBT"/>
    <property type="match status" value="1"/>
</dbReference>
<dbReference type="InterPro" id="IPR006683">
    <property type="entry name" value="Thioestr_dom"/>
</dbReference>
<gene>
    <name evidence="3" type="ORF">ACFQGB_17440</name>
</gene>
<dbReference type="RefSeq" id="WP_336351589.1">
    <property type="nucleotide sequence ID" value="NZ_JAZAQL010000003.1"/>
</dbReference>
<accession>A0ABD5VGN2</accession>
<dbReference type="InterPro" id="IPR052723">
    <property type="entry name" value="Acyl-CoA_thioesterase_PaaI"/>
</dbReference>
<comment type="caution">
    <text evidence="3">The sequence shown here is derived from an EMBL/GenBank/DDBJ whole genome shotgun (WGS) entry which is preliminary data.</text>
</comment>
<dbReference type="GO" id="GO:0016787">
    <property type="term" value="F:hydrolase activity"/>
    <property type="evidence" value="ECO:0007669"/>
    <property type="project" value="UniProtKB-KW"/>
</dbReference>
<feature type="domain" description="Thioesterase" evidence="2">
    <location>
        <begin position="48"/>
        <end position="118"/>
    </location>
</feature>
<name>A0ABD5VGN2_9EURY</name>
<dbReference type="Gene3D" id="3.10.129.10">
    <property type="entry name" value="Hotdog Thioesterase"/>
    <property type="match status" value="1"/>
</dbReference>
<dbReference type="InterPro" id="IPR003736">
    <property type="entry name" value="PAAI_dom"/>
</dbReference>
<dbReference type="CDD" id="cd03443">
    <property type="entry name" value="PaaI_thioesterase"/>
    <property type="match status" value="1"/>
</dbReference>
<dbReference type="PANTHER" id="PTHR42856:SF1">
    <property type="entry name" value="ACYL-COENZYME A THIOESTERASE PAAI"/>
    <property type="match status" value="1"/>
</dbReference>
<keyword evidence="1 3" id="KW-0378">Hydrolase</keyword>
<protein>
    <submittedName>
        <fullName evidence="3">PaaI family thioesterase</fullName>
        <ecNumber evidence="3">3.1.2.-</ecNumber>
    </submittedName>
</protein>
<evidence type="ECO:0000259" key="2">
    <source>
        <dbReference type="Pfam" id="PF03061"/>
    </source>
</evidence>
<dbReference type="InterPro" id="IPR029069">
    <property type="entry name" value="HotDog_dom_sf"/>
</dbReference>
<dbReference type="EMBL" id="JBHSXN010000003">
    <property type="protein sequence ID" value="MFC6954652.1"/>
    <property type="molecule type" value="Genomic_DNA"/>
</dbReference>
<keyword evidence="4" id="KW-1185">Reference proteome</keyword>
<dbReference type="SUPFAM" id="SSF54637">
    <property type="entry name" value="Thioesterase/thiol ester dehydrase-isomerase"/>
    <property type="match status" value="1"/>
</dbReference>
<reference evidence="3 4" key="1">
    <citation type="journal article" date="2019" name="Int. J. Syst. Evol. Microbiol.">
        <title>The Global Catalogue of Microorganisms (GCM) 10K type strain sequencing project: providing services to taxonomists for standard genome sequencing and annotation.</title>
        <authorList>
            <consortium name="The Broad Institute Genomics Platform"/>
            <consortium name="The Broad Institute Genome Sequencing Center for Infectious Disease"/>
            <person name="Wu L."/>
            <person name="Ma J."/>
        </authorList>
    </citation>
    <scope>NUCLEOTIDE SEQUENCE [LARGE SCALE GENOMIC DNA]</scope>
    <source>
        <strain evidence="3 4">GX26</strain>
    </source>
</reference>
<sequence>MDVIERFNDRYPFGQHLGIEITDAEDGVARGKIELDDHHSLSESTRLAHGAVPFALADSLSAAALASVEGNPGPTLDVRIDYLRPATGDVHGEAVVDRYGSETGVVEAELHDDDGNTIAKTRGVYKTNMVDGKNPFVDSD</sequence>
<dbReference type="Proteomes" id="UP001596395">
    <property type="component" value="Unassembled WGS sequence"/>
</dbReference>
<dbReference type="NCBIfam" id="TIGR00369">
    <property type="entry name" value="unchar_dom_1"/>
    <property type="match status" value="1"/>
</dbReference>
<dbReference type="AlphaFoldDB" id="A0ABD5VGN2"/>
<proteinExistence type="predicted"/>